<proteinExistence type="predicted"/>
<evidence type="ECO:0000313" key="2">
    <source>
        <dbReference type="EMBL" id="VDB89020.1"/>
    </source>
</evidence>
<accession>A0A9X9MIH5</accession>
<dbReference type="Gene3D" id="3.30.420.10">
    <property type="entry name" value="Ribonuclease H-like superfamily/Ribonuclease H"/>
    <property type="match status" value="1"/>
</dbReference>
<organism evidence="2 3">
    <name type="scientific">Blumeria graminis f. sp. tritici</name>
    <dbReference type="NCBI Taxonomy" id="62690"/>
    <lineage>
        <taxon>Eukaryota</taxon>
        <taxon>Fungi</taxon>
        <taxon>Dikarya</taxon>
        <taxon>Ascomycota</taxon>
        <taxon>Pezizomycotina</taxon>
        <taxon>Leotiomycetes</taxon>
        <taxon>Erysiphales</taxon>
        <taxon>Erysiphaceae</taxon>
        <taxon>Blumeria</taxon>
    </lineage>
</organism>
<dbReference type="AlphaFoldDB" id="A0A9X9MIH5"/>
<dbReference type="Proteomes" id="UP000324639">
    <property type="component" value="Chromosome Bgt_-07"/>
</dbReference>
<reference evidence="2 3" key="1">
    <citation type="submission" date="2018-08" db="EMBL/GenBank/DDBJ databases">
        <authorList>
            <person name="Muller C M."/>
        </authorList>
    </citation>
    <scope>NUCLEOTIDE SEQUENCE [LARGE SCALE GENOMIC DNA]</scope>
</reference>
<feature type="domain" description="Tc1-like transposase DDE" evidence="1">
    <location>
        <begin position="8"/>
        <end position="57"/>
    </location>
</feature>
<sequence>MRSWNSVMQDNAHAHTAASAMEDMSQRLIQHIFWRANSPDLNPNEAVWTRMKDYIQPHHPNLGCGKQRTRDSIARS</sequence>
<dbReference type="InterPro" id="IPR038717">
    <property type="entry name" value="Tc1-like_DDE_dom"/>
</dbReference>
<dbReference type="InterPro" id="IPR036397">
    <property type="entry name" value="RNaseH_sf"/>
</dbReference>
<protein>
    <submittedName>
        <fullName evidence="2">Bgt-51972</fullName>
    </submittedName>
</protein>
<evidence type="ECO:0000313" key="3">
    <source>
        <dbReference type="Proteomes" id="UP000324639"/>
    </source>
</evidence>
<gene>
    <name evidence="2" type="ORF">BGT96224V316_LOCUS4793</name>
</gene>
<evidence type="ECO:0000259" key="1">
    <source>
        <dbReference type="Pfam" id="PF13358"/>
    </source>
</evidence>
<name>A0A9X9MIH5_BLUGR</name>
<keyword evidence="3" id="KW-1185">Reference proteome</keyword>
<dbReference type="Pfam" id="PF13358">
    <property type="entry name" value="DDE_3"/>
    <property type="match status" value="1"/>
</dbReference>
<dbReference type="EMBL" id="LR026990">
    <property type="protein sequence ID" value="VDB89020.1"/>
    <property type="molecule type" value="Genomic_DNA"/>
</dbReference>
<dbReference type="GO" id="GO:0003676">
    <property type="term" value="F:nucleic acid binding"/>
    <property type="evidence" value="ECO:0007669"/>
    <property type="project" value="InterPro"/>
</dbReference>